<dbReference type="EMBL" id="GBXM01037569">
    <property type="protein sequence ID" value="JAH71008.1"/>
    <property type="molecule type" value="Transcribed_RNA"/>
</dbReference>
<evidence type="ECO:0000313" key="1">
    <source>
        <dbReference type="EMBL" id="JAH71008.1"/>
    </source>
</evidence>
<organism evidence="1">
    <name type="scientific">Anguilla anguilla</name>
    <name type="common">European freshwater eel</name>
    <name type="synonym">Muraena anguilla</name>
    <dbReference type="NCBI Taxonomy" id="7936"/>
    <lineage>
        <taxon>Eukaryota</taxon>
        <taxon>Metazoa</taxon>
        <taxon>Chordata</taxon>
        <taxon>Craniata</taxon>
        <taxon>Vertebrata</taxon>
        <taxon>Euteleostomi</taxon>
        <taxon>Actinopterygii</taxon>
        <taxon>Neopterygii</taxon>
        <taxon>Teleostei</taxon>
        <taxon>Anguilliformes</taxon>
        <taxon>Anguillidae</taxon>
        <taxon>Anguilla</taxon>
    </lineage>
</organism>
<accession>A0A0E9V180</accession>
<reference evidence="1" key="2">
    <citation type="journal article" date="2015" name="Fish Shellfish Immunol.">
        <title>Early steps in the European eel (Anguilla anguilla)-Vibrio vulnificus interaction in the gills: Role of the RtxA13 toxin.</title>
        <authorList>
            <person name="Callol A."/>
            <person name="Pajuelo D."/>
            <person name="Ebbesson L."/>
            <person name="Teles M."/>
            <person name="MacKenzie S."/>
            <person name="Amaro C."/>
        </authorList>
    </citation>
    <scope>NUCLEOTIDE SEQUENCE</scope>
</reference>
<reference evidence="1" key="1">
    <citation type="submission" date="2014-11" db="EMBL/GenBank/DDBJ databases">
        <authorList>
            <person name="Amaro Gonzalez C."/>
        </authorList>
    </citation>
    <scope>NUCLEOTIDE SEQUENCE</scope>
</reference>
<dbReference type="AlphaFoldDB" id="A0A0E9V180"/>
<proteinExistence type="predicted"/>
<protein>
    <submittedName>
        <fullName evidence="1">Uncharacterized protein</fullName>
    </submittedName>
</protein>
<name>A0A0E9V180_ANGAN</name>
<sequence length="56" mass="6309">MENKQLKLQLGCCLYGCTMQFSGNQRKSKVREKCNSYTVAWAFVSRTIACSGMATH</sequence>